<evidence type="ECO:0000256" key="1">
    <source>
        <dbReference type="ARBA" id="ARBA00004141"/>
    </source>
</evidence>
<feature type="transmembrane region" description="Helical" evidence="5">
    <location>
        <begin position="927"/>
        <end position="950"/>
    </location>
</feature>
<dbReference type="InterPro" id="IPR053231">
    <property type="entry name" value="GPCR_LN-TM7"/>
</dbReference>
<dbReference type="PROSITE" id="PS50261">
    <property type="entry name" value="G_PROTEIN_RECEP_F2_4"/>
    <property type="match status" value="1"/>
</dbReference>
<dbReference type="RefSeq" id="XP_005103014.1">
    <property type="nucleotide sequence ID" value="XM_005102957.3"/>
</dbReference>
<evidence type="ECO:0000313" key="7">
    <source>
        <dbReference type="Proteomes" id="UP000694888"/>
    </source>
</evidence>
<evidence type="ECO:0000259" key="6">
    <source>
        <dbReference type="PROSITE" id="PS50261"/>
    </source>
</evidence>
<feature type="transmembrane region" description="Helical" evidence="5">
    <location>
        <begin position="700"/>
        <end position="730"/>
    </location>
</feature>
<protein>
    <submittedName>
        <fullName evidence="8 9">Uncharacterized protein LOC101856522 isoform X1</fullName>
    </submittedName>
</protein>
<dbReference type="InterPro" id="IPR017981">
    <property type="entry name" value="GPCR_2-like_7TM"/>
</dbReference>
<name>A0ABM1VWS4_APLCA</name>
<evidence type="ECO:0000313" key="9">
    <source>
        <dbReference type="RefSeq" id="XP_035826866.1"/>
    </source>
</evidence>
<keyword evidence="2 5" id="KW-0812">Transmembrane</keyword>
<evidence type="ECO:0000313" key="8">
    <source>
        <dbReference type="RefSeq" id="XP_005103014.1"/>
    </source>
</evidence>
<feature type="transmembrane region" description="Helical" evidence="5">
    <location>
        <begin position="21"/>
        <end position="38"/>
    </location>
</feature>
<feature type="transmembrane region" description="Helical" evidence="5">
    <location>
        <begin position="814"/>
        <end position="833"/>
    </location>
</feature>
<dbReference type="CDD" id="cd13952">
    <property type="entry name" value="7tm_classB"/>
    <property type="match status" value="1"/>
</dbReference>
<dbReference type="Proteomes" id="UP000694888">
    <property type="component" value="Unplaced"/>
</dbReference>
<dbReference type="PRINTS" id="PR02001">
    <property type="entry name" value="GCR1CAMPR"/>
</dbReference>
<sequence length="1050" mass="117697">MTLTEQQKSVSCSPSDRSYKYFGGIIFVLNILAARVLAQDKLSIQPTLTPEGADFNTLRWRDVSDSLLQLEEEFCSSPRSCDGRMQLLCSFCEFCYCDDYCFVRGDCCLDKLLGTIGDQLVSEPVLQHEASAHFECVDTMLAKTDYYQEFEMVQRMITSCPTYFDSDDDTKGKCENVDNLRDDILSNGTTFQNMTDNWPVASTTSSFFYKNRACAKCHGEVVDDFNLVAWKIRMSCKDMNLATSDLSPKEMLDIVIGKETCTVFLAVPGGFESKKCKLETQESTIYTKCNATGKRTMLDPVLWRACDSHFNSYRNIFCDLCQMDDLRAPESTCGKEAGFSLPFFVLFDPEALQQVKDTQKGRCGCVVDRYFHDTHKDKCRKLSCEHGKRLIDGRCKSDVKAAQGLAYETSLTLSGAVSSEQRKRMGDVVPACGSFRDLYEITKQVVRLFFLYIFKNTDPIVTGFSLVTCSTSPNFPQTANTFSVSFYSLMRVDHLVLAQDVESRLIAINDNHSWNVVVNGVPLELKARYTEPPPAYIIFSGLKSEIRSGQMKNQDHSAWTMVVKKHSKELNPRYTIRNCRDVLHFSGVGSSCYERMLSCHGQHTVMPLEQLTYFAVKNTLTCPRLTFNLSAEGDGIEILVKTEENIVWKAYEIHHSARGDPLSPQDFHVNEEKNVVYVCADAFAKYTPSRKSLNVTSIDIFGVGLVVTSYICLGLSIVTLGLTLLTYALFASLRSLPGKATMAFSGTLLAAIVLFLIGGFVADRRLLCQVVGVATHFSLLSAFTWTVICTVHMYYVFTKLLENNTAEHETKSRFLVYVLISFLVPFIIVSLTITGHSITQATKEEAVMDDTSVEAQLFITCEVPTDWIGYGSGICYLSNKHNLLFAGMVPIILACLINLAVFLRAMIALRRMTSEQKLVRKDTTNNLLIYIKLSSLTGLNWLPCMIAVFVSSVVLWYLFIVLCGLQGVYVFASFCLNKRVLTLYRLLYLRTGKSHKKDNCSPCPADGSTVKQDQQTMKDATDCSEPATMFTIVDSSRGDAVRKGVDNTRV</sequence>
<dbReference type="InterPro" id="IPR000832">
    <property type="entry name" value="GPCR_2_secretin-like"/>
</dbReference>
<keyword evidence="3 5" id="KW-1133">Transmembrane helix</keyword>
<evidence type="ECO:0000256" key="4">
    <source>
        <dbReference type="ARBA" id="ARBA00023136"/>
    </source>
</evidence>
<feature type="transmembrane region" description="Helical" evidence="5">
    <location>
        <begin position="883"/>
        <end position="907"/>
    </location>
</feature>
<evidence type="ECO:0000256" key="2">
    <source>
        <dbReference type="ARBA" id="ARBA00022692"/>
    </source>
</evidence>
<comment type="subcellular location">
    <subcellularLocation>
        <location evidence="1">Membrane</location>
        <topology evidence="1">Multi-pass membrane protein</topology>
    </subcellularLocation>
</comment>
<dbReference type="Pfam" id="PF00002">
    <property type="entry name" value="7tm_2"/>
    <property type="match status" value="1"/>
</dbReference>
<feature type="transmembrane region" description="Helical" evidence="5">
    <location>
        <begin position="956"/>
        <end position="976"/>
    </location>
</feature>
<keyword evidence="4 5" id="KW-0472">Membrane</keyword>
<dbReference type="PANTHER" id="PTHR45902:SF1">
    <property type="entry name" value="LATROPHILIN RECEPTOR-LIKE PROTEIN A"/>
    <property type="match status" value="1"/>
</dbReference>
<dbReference type="PANTHER" id="PTHR45902">
    <property type="entry name" value="LATROPHILIN RECEPTOR-LIKE PROTEIN A"/>
    <property type="match status" value="1"/>
</dbReference>
<dbReference type="InterPro" id="IPR022343">
    <property type="entry name" value="GCR1-cAMP_receptor"/>
</dbReference>
<dbReference type="Gene3D" id="1.20.1070.10">
    <property type="entry name" value="Rhodopsin 7-helix transmembrane proteins"/>
    <property type="match status" value="1"/>
</dbReference>
<evidence type="ECO:0000256" key="5">
    <source>
        <dbReference type="SAM" id="Phobius"/>
    </source>
</evidence>
<reference evidence="8 9" key="1">
    <citation type="submission" date="2025-05" db="UniProtKB">
        <authorList>
            <consortium name="RefSeq"/>
        </authorList>
    </citation>
    <scope>IDENTIFICATION</scope>
</reference>
<keyword evidence="7" id="KW-1185">Reference proteome</keyword>
<gene>
    <name evidence="8 9" type="primary">LOC101856522</name>
</gene>
<accession>A0ABM1VWS4</accession>
<evidence type="ECO:0000256" key="3">
    <source>
        <dbReference type="ARBA" id="ARBA00022989"/>
    </source>
</evidence>
<feature type="transmembrane region" description="Helical" evidence="5">
    <location>
        <begin position="742"/>
        <end position="762"/>
    </location>
</feature>
<feature type="transmembrane region" description="Helical" evidence="5">
    <location>
        <begin position="782"/>
        <end position="802"/>
    </location>
</feature>
<dbReference type="RefSeq" id="XP_035826866.1">
    <property type="nucleotide sequence ID" value="XM_035970973.1"/>
</dbReference>
<feature type="domain" description="G-protein coupled receptors family 2 profile 2" evidence="6">
    <location>
        <begin position="705"/>
        <end position="978"/>
    </location>
</feature>
<organism evidence="7 9">
    <name type="scientific">Aplysia californica</name>
    <name type="common">California sea hare</name>
    <dbReference type="NCBI Taxonomy" id="6500"/>
    <lineage>
        <taxon>Eukaryota</taxon>
        <taxon>Metazoa</taxon>
        <taxon>Spiralia</taxon>
        <taxon>Lophotrochozoa</taxon>
        <taxon>Mollusca</taxon>
        <taxon>Gastropoda</taxon>
        <taxon>Heterobranchia</taxon>
        <taxon>Euthyneura</taxon>
        <taxon>Tectipleura</taxon>
        <taxon>Aplysiida</taxon>
        <taxon>Aplysioidea</taxon>
        <taxon>Aplysiidae</taxon>
        <taxon>Aplysia</taxon>
    </lineage>
</organism>
<dbReference type="GeneID" id="101856522"/>
<proteinExistence type="predicted"/>